<dbReference type="RefSeq" id="WP_249707515.1">
    <property type="nucleotide sequence ID" value="NZ_JAMFMB010000005.1"/>
</dbReference>
<evidence type="ECO:0000313" key="2">
    <source>
        <dbReference type="Proteomes" id="UP001203880"/>
    </source>
</evidence>
<keyword evidence="2" id="KW-1185">Reference proteome</keyword>
<protein>
    <submittedName>
        <fullName evidence="1">DNA polymerase III subunit chi</fullName>
        <ecNumber evidence="1">2.7.7.7</ecNumber>
    </submittedName>
</protein>
<accession>A0ABT0PZB1</accession>
<evidence type="ECO:0000313" key="1">
    <source>
        <dbReference type="EMBL" id="MCL6282970.1"/>
    </source>
</evidence>
<keyword evidence="1" id="KW-0808">Transferase</keyword>
<sequence>MGAAYFYHLTRHPLEQTLPVLLDKARGAGWRVAVRGTDAGRLDWLDERLWLGPEEGFLPHGRAGGPHDAAQPILLTDSAEAANDPACVMAIDGAEVTPEEIAALDRVCILFDGNDPEATDRARGQWKFLTSAGCAAQYWSEESGRWEKKAESAG</sequence>
<dbReference type="Proteomes" id="UP001203880">
    <property type="component" value="Unassembled WGS sequence"/>
</dbReference>
<dbReference type="PANTHER" id="PTHR38767:SF1">
    <property type="entry name" value="DNA POLYMERASE III SUBUNIT CHI"/>
    <property type="match status" value="1"/>
</dbReference>
<dbReference type="NCBIfam" id="NF004347">
    <property type="entry name" value="PRK05728.1-4"/>
    <property type="match status" value="1"/>
</dbReference>
<dbReference type="Gene3D" id="3.40.50.10110">
    <property type="entry name" value="DNA polymerase III subunit chi"/>
    <property type="match status" value="1"/>
</dbReference>
<organism evidence="1 2">
    <name type="scientific">Ruegeria spongiae</name>
    <dbReference type="NCBI Taxonomy" id="2942209"/>
    <lineage>
        <taxon>Bacteria</taxon>
        <taxon>Pseudomonadati</taxon>
        <taxon>Pseudomonadota</taxon>
        <taxon>Alphaproteobacteria</taxon>
        <taxon>Rhodobacterales</taxon>
        <taxon>Roseobacteraceae</taxon>
        <taxon>Ruegeria</taxon>
    </lineage>
</organism>
<reference evidence="1" key="1">
    <citation type="submission" date="2022-05" db="EMBL/GenBank/DDBJ databases">
        <authorList>
            <person name="Park J.-S."/>
        </authorList>
    </citation>
    <scope>NUCLEOTIDE SEQUENCE</scope>
    <source>
        <strain evidence="1">2012CJ41-6</strain>
    </source>
</reference>
<dbReference type="Pfam" id="PF04364">
    <property type="entry name" value="DNA_pol3_chi"/>
    <property type="match status" value="1"/>
</dbReference>
<name>A0ABT0PZB1_9RHOB</name>
<gene>
    <name evidence="1" type="ORF">M3P21_05430</name>
</gene>
<dbReference type="GO" id="GO:0003887">
    <property type="term" value="F:DNA-directed DNA polymerase activity"/>
    <property type="evidence" value="ECO:0007669"/>
    <property type="project" value="UniProtKB-EC"/>
</dbReference>
<dbReference type="EC" id="2.7.7.7" evidence="1"/>
<dbReference type="SUPFAM" id="SSF102400">
    <property type="entry name" value="DNA polymerase III chi subunit"/>
    <property type="match status" value="1"/>
</dbReference>
<keyword evidence="1" id="KW-0548">Nucleotidyltransferase</keyword>
<dbReference type="EMBL" id="JAMFMB010000005">
    <property type="protein sequence ID" value="MCL6282970.1"/>
    <property type="molecule type" value="Genomic_DNA"/>
</dbReference>
<comment type="caution">
    <text evidence="1">The sequence shown here is derived from an EMBL/GenBank/DDBJ whole genome shotgun (WGS) entry which is preliminary data.</text>
</comment>
<dbReference type="PANTHER" id="PTHR38767">
    <property type="entry name" value="DNA POLYMERASE III SUBUNIT CHI"/>
    <property type="match status" value="1"/>
</dbReference>
<dbReference type="InterPro" id="IPR036768">
    <property type="entry name" value="PolIII_chi_sf"/>
</dbReference>
<dbReference type="InterPro" id="IPR007459">
    <property type="entry name" value="DNA_pol3_chi"/>
</dbReference>
<proteinExistence type="predicted"/>